<feature type="domain" description="Radical SAM core" evidence="6">
    <location>
        <begin position="97"/>
        <end position="319"/>
    </location>
</feature>
<keyword evidence="3" id="KW-0479">Metal-binding</keyword>
<evidence type="ECO:0000259" key="6">
    <source>
        <dbReference type="PROSITE" id="PS51918"/>
    </source>
</evidence>
<evidence type="ECO:0000256" key="4">
    <source>
        <dbReference type="ARBA" id="ARBA00023004"/>
    </source>
</evidence>
<evidence type="ECO:0000256" key="5">
    <source>
        <dbReference type="ARBA" id="ARBA00023014"/>
    </source>
</evidence>
<evidence type="ECO:0000313" key="8">
    <source>
        <dbReference type="Proteomes" id="UP000601990"/>
    </source>
</evidence>
<dbReference type="CDD" id="cd01335">
    <property type="entry name" value="Radical_SAM"/>
    <property type="match status" value="1"/>
</dbReference>
<dbReference type="InterPro" id="IPR006638">
    <property type="entry name" value="Elp3/MiaA/NifB-like_rSAM"/>
</dbReference>
<dbReference type="RefSeq" id="WP_169200231.1">
    <property type="nucleotide sequence ID" value="NZ_WTVH02000009.1"/>
</dbReference>
<dbReference type="PANTHER" id="PTHR43273:SF8">
    <property type="entry name" value="RADICAL SAM DOMAIN PROTEIN"/>
    <property type="match status" value="1"/>
</dbReference>
<dbReference type="PROSITE" id="PS51918">
    <property type="entry name" value="RADICAL_SAM"/>
    <property type="match status" value="1"/>
</dbReference>
<gene>
    <name evidence="7" type="primary">peaB</name>
    <name evidence="7" type="ORF">GO608_17085</name>
</gene>
<dbReference type="SUPFAM" id="SSF102114">
    <property type="entry name" value="Radical SAM enzymes"/>
    <property type="match status" value="1"/>
</dbReference>
<keyword evidence="2" id="KW-0949">S-adenosyl-L-methionine</keyword>
<dbReference type="Gene3D" id="3.20.20.70">
    <property type="entry name" value="Aldolase class I"/>
    <property type="match status" value="1"/>
</dbReference>
<evidence type="ECO:0000256" key="1">
    <source>
        <dbReference type="ARBA" id="ARBA00001966"/>
    </source>
</evidence>
<dbReference type="PANTHER" id="PTHR43273">
    <property type="entry name" value="ANAEROBIC SULFATASE-MATURATING ENZYME HOMOLOG ASLB-RELATED"/>
    <property type="match status" value="1"/>
</dbReference>
<comment type="cofactor">
    <cofactor evidence="1">
        <name>[4Fe-4S] cluster</name>
        <dbReference type="ChEBI" id="CHEBI:49883"/>
    </cofactor>
</comment>
<keyword evidence="5" id="KW-0411">Iron-sulfur</keyword>
<dbReference type="SMART" id="SM00729">
    <property type="entry name" value="Elp3"/>
    <property type="match status" value="1"/>
</dbReference>
<comment type="caution">
    <text evidence="7">The sequence shown here is derived from an EMBL/GenBank/DDBJ whole genome shotgun (WGS) entry which is preliminary data.</text>
</comment>
<dbReference type="InterPro" id="IPR023886">
    <property type="entry name" value="QH-AmDH_gsu_maturation"/>
</dbReference>
<protein>
    <submittedName>
        <fullName evidence="7">Quinohemoprotein amine dehydrogenase maturation protein</fullName>
    </submittedName>
</protein>
<evidence type="ECO:0000256" key="3">
    <source>
        <dbReference type="ARBA" id="ARBA00022723"/>
    </source>
</evidence>
<dbReference type="InterPro" id="IPR007197">
    <property type="entry name" value="rSAM"/>
</dbReference>
<reference evidence="7" key="1">
    <citation type="submission" date="2019-12" db="EMBL/GenBank/DDBJ databases">
        <title>Comparative genomics gives insights into the taxonomy of the Azoarcus-Aromatoleum group and reveals separate origins of nif in the plant-associated Azoarcus and non-plant-associated Aromatoleum sub-groups.</title>
        <authorList>
            <person name="Lafos M."/>
            <person name="Maluk M."/>
            <person name="Batista M."/>
            <person name="Junghare M."/>
            <person name="Carmona M."/>
            <person name="Faoro H."/>
            <person name="Cruz L.M."/>
            <person name="Battistoni F."/>
            <person name="De Souza E."/>
            <person name="Pedrosa F."/>
            <person name="Chen W.-M."/>
            <person name="Poole P.S."/>
            <person name="Dixon R.A."/>
            <person name="James E.K."/>
        </authorList>
    </citation>
    <scope>NUCLEOTIDE SEQUENCE</scope>
    <source>
        <strain evidence="7">U120</strain>
    </source>
</reference>
<dbReference type="InterPro" id="IPR023885">
    <property type="entry name" value="4Fe4S-binding_SPASM_dom"/>
</dbReference>
<evidence type="ECO:0000256" key="2">
    <source>
        <dbReference type="ARBA" id="ARBA00022691"/>
    </source>
</evidence>
<accession>A0ABX1N6Y8</accession>
<name>A0ABX1N6Y8_9RHOO</name>
<keyword evidence="4" id="KW-0408">Iron</keyword>
<evidence type="ECO:0000313" key="7">
    <source>
        <dbReference type="EMBL" id="NMF95028.1"/>
    </source>
</evidence>
<organism evidence="7 8">
    <name type="scientific">Aromatoleum buckelii</name>
    <dbReference type="NCBI Taxonomy" id="200254"/>
    <lineage>
        <taxon>Bacteria</taxon>
        <taxon>Pseudomonadati</taxon>
        <taxon>Pseudomonadota</taxon>
        <taxon>Betaproteobacteria</taxon>
        <taxon>Rhodocyclales</taxon>
        <taxon>Rhodocyclaceae</taxon>
        <taxon>Aromatoleum</taxon>
    </lineage>
</organism>
<dbReference type="EMBL" id="WTVH01000044">
    <property type="protein sequence ID" value="NMF95028.1"/>
    <property type="molecule type" value="Genomic_DNA"/>
</dbReference>
<dbReference type="InterPro" id="IPR058240">
    <property type="entry name" value="rSAM_sf"/>
</dbReference>
<dbReference type="SFLD" id="SFLDG01067">
    <property type="entry name" value="SPASM/twitch_domain_containing"/>
    <property type="match status" value="1"/>
</dbReference>
<keyword evidence="8" id="KW-1185">Reference proteome</keyword>
<sequence length="477" mass="51726">MTTLQVQAHNYRSIRSGGRHVLLHVPTTSIFELDPAATDLLGLFESTPAVAADDIQARFDGRYSPGELCDSLSDFIELGIVAPQPKHYEIPPRLVERSPLKTLVLTLTTGCNLGCSYCYREDLTSPKNSSVMDYQTGTRSIDLLLAEASENERVAVVFFGGEPLTRIAVIRDLVEYAEQKAAAAGKDVEFSLTTNATLLTDDVIDFLDAHRFGITVSIDGGEAQHDRHRRTIAGGGTYKTVAMRVQRLLERYKSRPVGARVTLASGNVDVAGIYRHLHDELGFFEVGFAPATAGPDSPVGLSPQELDEVFAAMQALGREYVGEAKRGRRHGFGNMHQLMTDLWMGTRKVLPCGAGVGLLAVGTTGKISLCHRFTGSDSDLAGFGDVTSGIARESLSGFVTAAQNPHATCRTCPARSLCAGGCYHESYSRYGDPFLPTFEYCEQIRAWIAFGLEAFGEIAIANPAYFNASNGQRSARQ</sequence>
<dbReference type="SFLD" id="SFLDG01384">
    <property type="entry name" value="thioether_bond_formation_requi"/>
    <property type="match status" value="1"/>
</dbReference>
<dbReference type="Proteomes" id="UP000601990">
    <property type="component" value="Unassembled WGS sequence"/>
</dbReference>
<dbReference type="SFLD" id="SFLDG01386">
    <property type="entry name" value="main_SPASM_domain-containing"/>
    <property type="match status" value="1"/>
</dbReference>
<dbReference type="SFLD" id="SFLDS00029">
    <property type="entry name" value="Radical_SAM"/>
    <property type="match status" value="1"/>
</dbReference>
<dbReference type="InterPro" id="IPR013785">
    <property type="entry name" value="Aldolase_TIM"/>
</dbReference>
<dbReference type="Pfam" id="PF04055">
    <property type="entry name" value="Radical_SAM"/>
    <property type="match status" value="1"/>
</dbReference>
<dbReference type="NCBIfam" id="TIGR03906">
    <property type="entry name" value="quino_hemo_SAM"/>
    <property type="match status" value="1"/>
</dbReference>
<dbReference type="InterPro" id="IPR023867">
    <property type="entry name" value="Sulphatase_maturase_rSAM"/>
</dbReference>
<dbReference type="NCBIfam" id="TIGR04085">
    <property type="entry name" value="rSAM_more_4Fe4S"/>
    <property type="match status" value="1"/>
</dbReference>
<proteinExistence type="predicted"/>